<feature type="transmembrane region" description="Helical" evidence="5">
    <location>
        <begin position="275"/>
        <end position="292"/>
    </location>
</feature>
<dbReference type="EMBL" id="JAOPGA020001124">
    <property type="protein sequence ID" value="KAL0485268.1"/>
    <property type="molecule type" value="Genomic_DNA"/>
</dbReference>
<feature type="transmembrane region" description="Helical" evidence="5">
    <location>
        <begin position="173"/>
        <end position="190"/>
    </location>
</feature>
<evidence type="ECO:0000313" key="7">
    <source>
        <dbReference type="Proteomes" id="UP001431209"/>
    </source>
</evidence>
<dbReference type="PANTHER" id="PTHR12570:SF82">
    <property type="entry name" value="NIPA-LIKE PROTEIN 3"/>
    <property type="match status" value="1"/>
</dbReference>
<dbReference type="GO" id="GO:0016020">
    <property type="term" value="C:membrane"/>
    <property type="evidence" value="ECO:0007669"/>
    <property type="project" value="UniProtKB-SubCell"/>
</dbReference>
<feature type="transmembrane region" description="Helical" evidence="5">
    <location>
        <begin position="210"/>
        <end position="228"/>
    </location>
</feature>
<name>A0AAW2Z603_9EUKA</name>
<sequence length="349" mass="39672">MIWDAIEAFTSIWFWMGLSSAILAGFAEYMGLALAKYAHVKNYENPIERRKFYLRDMQWWSSFFLYFLGFAFNVIALIVIQMSLVVTLTGLGVFLGVFYTAWYTAERTTNRDYYAIFLSVLGTNRIRGTVTVDTILDAMSPTHVASFTFFMLLLLIGIAFIVLSFFKRFRNSFTATAVPAVWGGMAFVLTKATVELIDTSVIKGNNQFSRWQAVVILILTILSLLLQVRFIQNLLIYYEFTMVSVIYYSIICFTSVSASQLLFSEWESNSPAQTLILFTGLFIQYVGIYMLLTSHSNALSLYPINEAYTGGGPMFQVSNVDLDEDDEMDLKLERGADRPVILTPIDQEL</sequence>
<dbReference type="PANTHER" id="PTHR12570">
    <property type="match status" value="1"/>
</dbReference>
<keyword evidence="7" id="KW-1185">Reference proteome</keyword>
<comment type="subcellular location">
    <subcellularLocation>
        <location evidence="1">Membrane</location>
        <topology evidence="1">Multi-pass membrane protein</topology>
    </subcellularLocation>
</comment>
<feature type="transmembrane region" description="Helical" evidence="5">
    <location>
        <begin position="240"/>
        <end position="263"/>
    </location>
</feature>
<evidence type="ECO:0000256" key="3">
    <source>
        <dbReference type="ARBA" id="ARBA00022989"/>
    </source>
</evidence>
<evidence type="ECO:0000256" key="5">
    <source>
        <dbReference type="SAM" id="Phobius"/>
    </source>
</evidence>
<feature type="transmembrane region" description="Helical" evidence="5">
    <location>
        <begin position="12"/>
        <end position="38"/>
    </location>
</feature>
<feature type="transmembrane region" description="Helical" evidence="5">
    <location>
        <begin position="144"/>
        <end position="166"/>
    </location>
</feature>
<feature type="transmembrane region" description="Helical" evidence="5">
    <location>
        <begin position="84"/>
        <end position="102"/>
    </location>
</feature>
<dbReference type="Proteomes" id="UP001431209">
    <property type="component" value="Unassembled WGS sequence"/>
</dbReference>
<dbReference type="InterPro" id="IPR008521">
    <property type="entry name" value="Mg_trans_NIPA"/>
</dbReference>
<evidence type="ECO:0000256" key="2">
    <source>
        <dbReference type="ARBA" id="ARBA00022692"/>
    </source>
</evidence>
<dbReference type="Pfam" id="PF05653">
    <property type="entry name" value="Mg_trans_NIPA"/>
    <property type="match status" value="1"/>
</dbReference>
<organism evidence="6 7">
    <name type="scientific">Acrasis kona</name>
    <dbReference type="NCBI Taxonomy" id="1008807"/>
    <lineage>
        <taxon>Eukaryota</taxon>
        <taxon>Discoba</taxon>
        <taxon>Heterolobosea</taxon>
        <taxon>Tetramitia</taxon>
        <taxon>Eutetramitia</taxon>
        <taxon>Acrasidae</taxon>
        <taxon>Acrasis</taxon>
    </lineage>
</organism>
<evidence type="ECO:0000256" key="4">
    <source>
        <dbReference type="ARBA" id="ARBA00023136"/>
    </source>
</evidence>
<keyword evidence="2 5" id="KW-0812">Transmembrane</keyword>
<comment type="caution">
    <text evidence="6">The sequence shown here is derived from an EMBL/GenBank/DDBJ whole genome shotgun (WGS) entry which is preliminary data.</text>
</comment>
<evidence type="ECO:0000313" key="6">
    <source>
        <dbReference type="EMBL" id="KAL0485268.1"/>
    </source>
</evidence>
<keyword evidence="3 5" id="KW-1133">Transmembrane helix</keyword>
<dbReference type="AlphaFoldDB" id="A0AAW2Z603"/>
<keyword evidence="4 5" id="KW-0472">Membrane</keyword>
<reference evidence="6 7" key="1">
    <citation type="submission" date="2024-03" db="EMBL/GenBank/DDBJ databases">
        <title>The Acrasis kona genome and developmental transcriptomes reveal deep origins of eukaryotic multicellular pathways.</title>
        <authorList>
            <person name="Sheikh S."/>
            <person name="Fu C.-J."/>
            <person name="Brown M.W."/>
            <person name="Baldauf S.L."/>
        </authorList>
    </citation>
    <scope>NUCLEOTIDE SEQUENCE [LARGE SCALE GENOMIC DNA]</scope>
    <source>
        <strain evidence="6 7">ATCC MYA-3509</strain>
    </source>
</reference>
<protein>
    <submittedName>
        <fullName evidence="6">Magnesium transporter</fullName>
    </submittedName>
</protein>
<evidence type="ECO:0000256" key="1">
    <source>
        <dbReference type="ARBA" id="ARBA00004141"/>
    </source>
</evidence>
<proteinExistence type="predicted"/>
<dbReference type="GO" id="GO:0015095">
    <property type="term" value="F:magnesium ion transmembrane transporter activity"/>
    <property type="evidence" value="ECO:0007669"/>
    <property type="project" value="InterPro"/>
</dbReference>
<accession>A0AAW2Z603</accession>
<gene>
    <name evidence="6" type="ORF">AKO1_011718</name>
</gene>
<feature type="transmembrane region" description="Helical" evidence="5">
    <location>
        <begin position="59"/>
        <end position="78"/>
    </location>
</feature>